<evidence type="ECO:0000256" key="1">
    <source>
        <dbReference type="SAM" id="MobiDB-lite"/>
    </source>
</evidence>
<feature type="compositionally biased region" description="Low complexity" evidence="1">
    <location>
        <begin position="203"/>
        <end position="213"/>
    </location>
</feature>
<proteinExistence type="predicted"/>
<feature type="signal peptide" evidence="2">
    <location>
        <begin position="1"/>
        <end position="31"/>
    </location>
</feature>
<reference evidence="3 4" key="1">
    <citation type="journal article" date="2019" name="Int. J. Syst. Evol. Microbiol.">
        <title>The Global Catalogue of Microorganisms (GCM) 10K type strain sequencing project: providing services to taxonomists for standard genome sequencing and annotation.</title>
        <authorList>
            <consortium name="The Broad Institute Genomics Platform"/>
            <consortium name="The Broad Institute Genome Sequencing Center for Infectious Disease"/>
            <person name="Wu L."/>
            <person name="Ma J."/>
        </authorList>
    </citation>
    <scope>NUCLEOTIDE SEQUENCE [LARGE SCALE GENOMIC DNA]</scope>
    <source>
        <strain evidence="3 4">JCM 13004</strain>
    </source>
</reference>
<evidence type="ECO:0000313" key="4">
    <source>
        <dbReference type="Proteomes" id="UP001500037"/>
    </source>
</evidence>
<accession>A0ABN1WQC2</accession>
<sequence length="228" mass="24410">MSSNRPHLRRWAIGLFGAGAASLLISVPAHAASSTDGSISRDEVIQRAQSWVSQGVPYNQGANHTDSNGSYREDCSGFVSMAWHLSDSLVTQTLPGVSTQIAATQLQPGDALDYTAEHVILFGNWIDQSAGTFNYYAEQNSRVLTNQYQGDLNASSLAGWPTSSYTPLRYDKIEGTASSTPPAVTAPTSTATPTPAPAPAKPSTPTTGTSGTHSSHHSKSWYSSYRWW</sequence>
<dbReference type="InterPro" id="IPR038765">
    <property type="entry name" value="Papain-like_cys_pep_sf"/>
</dbReference>
<dbReference type="EMBL" id="BAAALF010000132">
    <property type="protein sequence ID" value="GAA1259126.1"/>
    <property type="molecule type" value="Genomic_DNA"/>
</dbReference>
<keyword evidence="2" id="KW-0732">Signal</keyword>
<feature type="region of interest" description="Disordered" evidence="1">
    <location>
        <begin position="174"/>
        <end position="228"/>
    </location>
</feature>
<dbReference type="Gene3D" id="3.90.1720.10">
    <property type="entry name" value="endopeptidase domain like (from Nostoc punctiforme)"/>
    <property type="match status" value="1"/>
</dbReference>
<protein>
    <recommendedName>
        <fullName evidence="5">NlpC/P60 family protein</fullName>
    </recommendedName>
</protein>
<comment type="caution">
    <text evidence="3">The sequence shown here is derived from an EMBL/GenBank/DDBJ whole genome shotgun (WGS) entry which is preliminary data.</text>
</comment>
<evidence type="ECO:0008006" key="5">
    <source>
        <dbReference type="Google" id="ProtNLM"/>
    </source>
</evidence>
<dbReference type="RefSeq" id="WP_344444859.1">
    <property type="nucleotide sequence ID" value="NZ_BAAALF010000132.1"/>
</dbReference>
<feature type="chain" id="PRO_5046136843" description="NlpC/P60 family protein" evidence="2">
    <location>
        <begin position="32"/>
        <end position="228"/>
    </location>
</feature>
<dbReference type="Proteomes" id="UP001500037">
    <property type="component" value="Unassembled WGS sequence"/>
</dbReference>
<gene>
    <name evidence="3" type="ORF">GCM10009665_56560</name>
</gene>
<evidence type="ECO:0000313" key="3">
    <source>
        <dbReference type="EMBL" id="GAA1259126.1"/>
    </source>
</evidence>
<name>A0ABN1WQC2_9ACTN</name>
<feature type="compositionally biased region" description="Low complexity" evidence="1">
    <location>
        <begin position="175"/>
        <end position="193"/>
    </location>
</feature>
<keyword evidence="4" id="KW-1185">Reference proteome</keyword>
<evidence type="ECO:0000256" key="2">
    <source>
        <dbReference type="SAM" id="SignalP"/>
    </source>
</evidence>
<dbReference type="SUPFAM" id="SSF54001">
    <property type="entry name" value="Cysteine proteinases"/>
    <property type="match status" value="1"/>
</dbReference>
<organism evidence="3 4">
    <name type="scientific">Kitasatospora nipponensis</name>
    <dbReference type="NCBI Taxonomy" id="258049"/>
    <lineage>
        <taxon>Bacteria</taxon>
        <taxon>Bacillati</taxon>
        <taxon>Actinomycetota</taxon>
        <taxon>Actinomycetes</taxon>
        <taxon>Kitasatosporales</taxon>
        <taxon>Streptomycetaceae</taxon>
        <taxon>Kitasatospora</taxon>
    </lineage>
</organism>